<dbReference type="RefSeq" id="WP_118895488.1">
    <property type="nucleotide sequence ID" value="NZ_CP019292.1"/>
</dbReference>
<reference evidence="2 3" key="1">
    <citation type="submission" date="2017-03" db="EMBL/GenBank/DDBJ databases">
        <title>Complete Genome Sequence of Vibrio vulnificus FORC_053.</title>
        <authorList>
            <consortium name="Food-borne Pathogen Omics Research Center"/>
            <person name="Chung H.Y."/>
            <person name="Na E.J."/>
            <person name="Song J.S."/>
            <person name="Kim H."/>
            <person name="Lee J.-H."/>
            <person name="Ryu S."/>
            <person name="Choi S.H."/>
        </authorList>
    </citation>
    <scope>NUCLEOTIDE SEQUENCE [LARGE SCALE GENOMIC DNA]</scope>
    <source>
        <strain evidence="2 3">FORC_053</strain>
    </source>
</reference>
<gene>
    <name evidence="2" type="ORF">FORC53_5589</name>
</gene>
<accession>A0AAN1PWB2</accession>
<feature type="chain" id="PRO_5043031743" evidence="1">
    <location>
        <begin position="20"/>
        <end position="156"/>
    </location>
</feature>
<keyword evidence="1" id="KW-0732">Signal</keyword>
<evidence type="ECO:0000313" key="2">
    <source>
        <dbReference type="EMBL" id="AXX63928.1"/>
    </source>
</evidence>
<name>A0AAN1PWB2_VIBVL</name>
<sequence length="156" mass="17383">MKYITLALIGSVLSTPALAIQPDPTKWTIVKDVDEFTDKVSYSGTIQLINEVQPASMFCNDGEVFIGFTGGAYNYKGKFYTSKIRVDKNSPLDVSLMGGSNSKVHYLTDNSEWLNEFKSGNSVIIETKGIDNESKIVRFNLKNFTKTFNEVSLNCK</sequence>
<organism evidence="2 3">
    <name type="scientific">Vibrio vulnificus</name>
    <dbReference type="NCBI Taxonomy" id="672"/>
    <lineage>
        <taxon>Bacteria</taxon>
        <taxon>Pseudomonadati</taxon>
        <taxon>Pseudomonadota</taxon>
        <taxon>Gammaproteobacteria</taxon>
        <taxon>Vibrionales</taxon>
        <taxon>Vibrionaceae</taxon>
        <taxon>Vibrio</taxon>
    </lineage>
</organism>
<evidence type="ECO:0000256" key="1">
    <source>
        <dbReference type="SAM" id="SignalP"/>
    </source>
</evidence>
<dbReference type="Proteomes" id="UP000263418">
    <property type="component" value="Chromosome 3"/>
</dbReference>
<feature type="signal peptide" evidence="1">
    <location>
        <begin position="1"/>
        <end position="19"/>
    </location>
</feature>
<dbReference type="EMBL" id="CP019292">
    <property type="protein sequence ID" value="AXX63928.1"/>
    <property type="molecule type" value="Genomic_DNA"/>
</dbReference>
<dbReference type="AlphaFoldDB" id="A0AAN1PWB2"/>
<evidence type="ECO:0000313" key="3">
    <source>
        <dbReference type="Proteomes" id="UP000263418"/>
    </source>
</evidence>
<proteinExistence type="predicted"/>
<protein>
    <submittedName>
        <fullName evidence="2">Uncharacterized protein</fullName>
    </submittedName>
</protein>